<evidence type="ECO:0000259" key="1">
    <source>
        <dbReference type="PROSITE" id="PS51061"/>
    </source>
</evidence>
<protein>
    <recommendedName>
        <fullName evidence="1">R3H domain-containing protein</fullName>
    </recommendedName>
</protein>
<organism evidence="2 3">
    <name type="scientific">Candidatus Liptonbacteria bacterium RIFCSPLOWO2_01_FULL_52_25</name>
    <dbReference type="NCBI Taxonomy" id="1798650"/>
    <lineage>
        <taxon>Bacteria</taxon>
        <taxon>Candidatus Liptoniibacteriota</taxon>
    </lineage>
</organism>
<dbReference type="SUPFAM" id="SSF82708">
    <property type="entry name" value="R3H domain"/>
    <property type="match status" value="1"/>
</dbReference>
<sequence length="130" mass="14791">MGFADFRVEAKPDEKRGAIFIYDNPELVKRNLPTIVESMNHLLQMIAVKNGAPVVFFDVNNYRQERENLIAELARAAAKKVLQTKEKVTLPAMNSYERRLVHVELAVHPSVTTESAGEGRERYVIIKPIE</sequence>
<dbReference type="STRING" id="1798650.A2945_02230"/>
<dbReference type="CDD" id="cd02644">
    <property type="entry name" value="R3H_jag"/>
    <property type="match status" value="1"/>
</dbReference>
<comment type="caution">
    <text evidence="2">The sequence shown here is derived from an EMBL/GenBank/DDBJ whole genome shotgun (WGS) entry which is preliminary data.</text>
</comment>
<evidence type="ECO:0000313" key="2">
    <source>
        <dbReference type="EMBL" id="OGY99791.1"/>
    </source>
</evidence>
<dbReference type="Gene3D" id="3.30.1370.50">
    <property type="entry name" value="R3H-like domain"/>
    <property type="match status" value="1"/>
</dbReference>
<dbReference type="EMBL" id="MHLA01000013">
    <property type="protein sequence ID" value="OGY99791.1"/>
    <property type="molecule type" value="Genomic_DNA"/>
</dbReference>
<feature type="domain" description="R3H" evidence="1">
    <location>
        <begin position="64"/>
        <end position="130"/>
    </location>
</feature>
<dbReference type="SMART" id="SM00393">
    <property type="entry name" value="R3H"/>
    <property type="match status" value="1"/>
</dbReference>
<dbReference type="GO" id="GO:0003723">
    <property type="term" value="F:RNA binding"/>
    <property type="evidence" value="ECO:0007669"/>
    <property type="project" value="InterPro"/>
</dbReference>
<accession>A0A1G2CF05</accession>
<dbReference type="PANTHER" id="PTHR35800">
    <property type="entry name" value="PROTEIN JAG"/>
    <property type="match status" value="1"/>
</dbReference>
<dbReference type="PROSITE" id="PS51061">
    <property type="entry name" value="R3H"/>
    <property type="match status" value="1"/>
</dbReference>
<dbReference type="InterPro" id="IPR034079">
    <property type="entry name" value="R3H_KhpB"/>
</dbReference>
<proteinExistence type="predicted"/>
<name>A0A1G2CF05_9BACT</name>
<dbReference type="InterPro" id="IPR036867">
    <property type="entry name" value="R3H_dom_sf"/>
</dbReference>
<dbReference type="Pfam" id="PF01424">
    <property type="entry name" value="R3H"/>
    <property type="match status" value="1"/>
</dbReference>
<dbReference type="InterPro" id="IPR001374">
    <property type="entry name" value="R3H_dom"/>
</dbReference>
<dbReference type="PANTHER" id="PTHR35800:SF1">
    <property type="entry name" value="RNA-BINDING PROTEIN KHPB"/>
    <property type="match status" value="1"/>
</dbReference>
<reference evidence="2 3" key="1">
    <citation type="journal article" date="2016" name="Nat. Commun.">
        <title>Thousands of microbial genomes shed light on interconnected biogeochemical processes in an aquifer system.</title>
        <authorList>
            <person name="Anantharaman K."/>
            <person name="Brown C.T."/>
            <person name="Hug L.A."/>
            <person name="Sharon I."/>
            <person name="Castelle C.J."/>
            <person name="Probst A.J."/>
            <person name="Thomas B.C."/>
            <person name="Singh A."/>
            <person name="Wilkins M.J."/>
            <person name="Karaoz U."/>
            <person name="Brodie E.L."/>
            <person name="Williams K.H."/>
            <person name="Hubbard S.S."/>
            <person name="Banfield J.F."/>
        </authorList>
    </citation>
    <scope>NUCLEOTIDE SEQUENCE [LARGE SCALE GENOMIC DNA]</scope>
</reference>
<evidence type="ECO:0000313" key="3">
    <source>
        <dbReference type="Proteomes" id="UP000178880"/>
    </source>
</evidence>
<dbReference type="AlphaFoldDB" id="A0A1G2CF05"/>
<dbReference type="InterPro" id="IPR039247">
    <property type="entry name" value="KhpB"/>
</dbReference>
<gene>
    <name evidence="2" type="ORF">A2945_02230</name>
</gene>
<dbReference type="Proteomes" id="UP000178880">
    <property type="component" value="Unassembled WGS sequence"/>
</dbReference>